<dbReference type="Gene3D" id="3.40.630.30">
    <property type="match status" value="1"/>
</dbReference>
<dbReference type="Proteomes" id="UP000094291">
    <property type="component" value="Unassembled WGS sequence"/>
</dbReference>
<keyword evidence="1" id="KW-0808">Transferase</keyword>
<protein>
    <recommendedName>
        <fullName evidence="3">N-acetyltransferase domain-containing protein</fullName>
    </recommendedName>
</protein>
<dbReference type="GO" id="GO:0016747">
    <property type="term" value="F:acyltransferase activity, transferring groups other than amino-acyl groups"/>
    <property type="evidence" value="ECO:0007669"/>
    <property type="project" value="InterPro"/>
</dbReference>
<dbReference type="PANTHER" id="PTHR43420">
    <property type="entry name" value="ACETYLTRANSFERASE"/>
    <property type="match status" value="1"/>
</dbReference>
<dbReference type="STRING" id="197479.BFW38_14185"/>
<accession>A0A1E2VES3</accession>
<proteinExistence type="predicted"/>
<dbReference type="Pfam" id="PF00583">
    <property type="entry name" value="Acetyltransf_1"/>
    <property type="match status" value="1"/>
</dbReference>
<evidence type="ECO:0000256" key="1">
    <source>
        <dbReference type="ARBA" id="ARBA00022679"/>
    </source>
</evidence>
<evidence type="ECO:0000313" key="4">
    <source>
        <dbReference type="EMBL" id="ODC05481.1"/>
    </source>
</evidence>
<dbReference type="PROSITE" id="PS51186">
    <property type="entry name" value="GNAT"/>
    <property type="match status" value="1"/>
</dbReference>
<dbReference type="AlphaFoldDB" id="A0A1E2VES3"/>
<dbReference type="SUPFAM" id="SSF55729">
    <property type="entry name" value="Acyl-CoA N-acyltransferases (Nat)"/>
    <property type="match status" value="1"/>
</dbReference>
<reference evidence="4 5" key="1">
    <citation type="submission" date="2016-08" db="EMBL/GenBank/DDBJ databases">
        <authorList>
            <person name="Seilhamer J.J."/>
        </authorList>
    </citation>
    <scope>NUCLEOTIDE SEQUENCE [LARGE SCALE GENOMIC DNA]</scope>
    <source>
        <strain evidence="4 5">PH27A</strain>
    </source>
</reference>
<keyword evidence="2" id="KW-0012">Acyltransferase</keyword>
<evidence type="ECO:0000256" key="2">
    <source>
        <dbReference type="ARBA" id="ARBA00023315"/>
    </source>
</evidence>
<keyword evidence="5" id="KW-1185">Reference proteome</keyword>
<evidence type="ECO:0000313" key="5">
    <source>
        <dbReference type="Proteomes" id="UP000094291"/>
    </source>
</evidence>
<dbReference type="PANTHER" id="PTHR43420:SF51">
    <property type="entry name" value="PEPTIDYL-LYSINE N-ACETYLTRANSFERASE YIAC"/>
    <property type="match status" value="1"/>
</dbReference>
<sequence>MPWQRLNEADLAAVLVLSERAESLPWSEIRWQQTLQTDDCWGRYEGDALVALCALGQAGDWLELNQILVAPALQGRGEGRRLLAWVLDQARQQHCERLVLEVRASNTRAIHLYERAGFVLDGRRKGYYPLREALPGQPLQADDFEDALLMSHDLNSPHDLS</sequence>
<comment type="caution">
    <text evidence="4">The sequence shown here is derived from an EMBL/GenBank/DDBJ whole genome shotgun (WGS) entry which is preliminary data.</text>
</comment>
<feature type="domain" description="N-acetyltransferase" evidence="3">
    <location>
        <begin position="1"/>
        <end position="155"/>
    </location>
</feature>
<dbReference type="InterPro" id="IPR050680">
    <property type="entry name" value="YpeA/RimI_acetyltransf"/>
</dbReference>
<evidence type="ECO:0000259" key="3">
    <source>
        <dbReference type="PROSITE" id="PS51186"/>
    </source>
</evidence>
<name>A0A1E2VES3_9GAMM</name>
<gene>
    <name evidence="4" type="ORF">BFW38_14185</name>
</gene>
<dbReference type="InterPro" id="IPR000182">
    <property type="entry name" value="GNAT_dom"/>
</dbReference>
<dbReference type="EMBL" id="MDTQ01000001">
    <property type="protein sequence ID" value="ODC05481.1"/>
    <property type="molecule type" value="Genomic_DNA"/>
</dbReference>
<dbReference type="InterPro" id="IPR016181">
    <property type="entry name" value="Acyl_CoA_acyltransferase"/>
</dbReference>
<dbReference type="CDD" id="cd04301">
    <property type="entry name" value="NAT_SF"/>
    <property type="match status" value="1"/>
</dbReference>
<organism evidence="4 5">
    <name type="scientific">Terasakiispira papahanaumokuakeensis</name>
    <dbReference type="NCBI Taxonomy" id="197479"/>
    <lineage>
        <taxon>Bacteria</taxon>
        <taxon>Pseudomonadati</taxon>
        <taxon>Pseudomonadota</taxon>
        <taxon>Gammaproteobacteria</taxon>
        <taxon>Oceanospirillales</taxon>
        <taxon>Terasakiispira</taxon>
    </lineage>
</organism>